<dbReference type="Proteomes" id="UP001189624">
    <property type="component" value="Chromosome 10"/>
</dbReference>
<dbReference type="Gramene" id="rna-AYBTSS11_LOCUS29581">
    <property type="protein sequence ID" value="CAJ1977416.1"/>
    <property type="gene ID" value="gene-AYBTSS11_LOCUS29581"/>
</dbReference>
<evidence type="ECO:0000313" key="2">
    <source>
        <dbReference type="Proteomes" id="UP001189624"/>
    </source>
</evidence>
<gene>
    <name evidence="1" type="ORF">AYBTSS11_LOCUS29581</name>
</gene>
<accession>A0AA87B719</accession>
<organism evidence="1 2">
    <name type="scientific">Sphenostylis stenocarpa</name>
    <dbReference type="NCBI Taxonomy" id="92480"/>
    <lineage>
        <taxon>Eukaryota</taxon>
        <taxon>Viridiplantae</taxon>
        <taxon>Streptophyta</taxon>
        <taxon>Embryophyta</taxon>
        <taxon>Tracheophyta</taxon>
        <taxon>Spermatophyta</taxon>
        <taxon>Magnoliopsida</taxon>
        <taxon>eudicotyledons</taxon>
        <taxon>Gunneridae</taxon>
        <taxon>Pentapetalae</taxon>
        <taxon>rosids</taxon>
        <taxon>fabids</taxon>
        <taxon>Fabales</taxon>
        <taxon>Fabaceae</taxon>
        <taxon>Papilionoideae</taxon>
        <taxon>50 kb inversion clade</taxon>
        <taxon>NPAAA clade</taxon>
        <taxon>indigoferoid/millettioid clade</taxon>
        <taxon>Phaseoleae</taxon>
        <taxon>Sphenostylis</taxon>
    </lineage>
</organism>
<dbReference type="AlphaFoldDB" id="A0AA87B719"/>
<dbReference type="EMBL" id="OY731407">
    <property type="protein sequence ID" value="CAJ1977416.1"/>
    <property type="molecule type" value="Genomic_DNA"/>
</dbReference>
<sequence>MASVELHFLEKFASGLLILHLTRTVRCNYANNFHKPSLVVGFLLISRSWALVQPSKLKNVFRCEIYSPGPVCRLEFCPRKKGKNQLGGRKRLRRKGGALGTVLMMTGLIRSRNDLGRRSGIRPMKILLFTQVKVRVIKMKTREGG</sequence>
<keyword evidence="2" id="KW-1185">Reference proteome</keyword>
<reference evidence="1" key="1">
    <citation type="submission" date="2023-10" db="EMBL/GenBank/DDBJ databases">
        <authorList>
            <person name="Domelevo Entfellner J.-B."/>
        </authorList>
    </citation>
    <scope>NUCLEOTIDE SEQUENCE</scope>
</reference>
<evidence type="ECO:0000313" key="1">
    <source>
        <dbReference type="EMBL" id="CAJ1977416.1"/>
    </source>
</evidence>
<proteinExistence type="predicted"/>
<protein>
    <submittedName>
        <fullName evidence="1">Uncharacterized protein</fullName>
    </submittedName>
</protein>
<name>A0AA87B719_9FABA</name>